<dbReference type="PATRIC" id="fig|1203554.3.peg.943"/>
<dbReference type="Proteomes" id="UP000014400">
    <property type="component" value="Unassembled WGS sequence"/>
</dbReference>
<evidence type="ECO:0000256" key="10">
    <source>
        <dbReference type="ARBA" id="ARBA00025323"/>
    </source>
</evidence>
<keyword evidence="3" id="KW-0813">Transport</keyword>
<dbReference type="RefSeq" id="WP_016474241.1">
    <property type="nucleotide sequence ID" value="NZ_KE150480.1"/>
</dbReference>
<comment type="subcellular location">
    <subcellularLocation>
        <location evidence="1">Cell inner membrane</location>
        <topology evidence="1">Multi-pass membrane protein</topology>
    </subcellularLocation>
</comment>
<evidence type="ECO:0000256" key="4">
    <source>
        <dbReference type="ARBA" id="ARBA00022475"/>
    </source>
</evidence>
<evidence type="ECO:0000259" key="13">
    <source>
        <dbReference type="PROSITE" id="PS50928"/>
    </source>
</evidence>
<dbReference type="InterPro" id="IPR035906">
    <property type="entry name" value="MetI-like_sf"/>
</dbReference>
<comment type="function">
    <text evidence="10">Part of the ABC transporter complex CysAWTP (TC 3.A.1.6.1) involved in sulfate/thiosulfate import. Probably responsible for the translocation of the substrate across the membrane.</text>
</comment>
<evidence type="ECO:0000256" key="8">
    <source>
        <dbReference type="ARBA" id="ARBA00023032"/>
    </source>
</evidence>
<evidence type="ECO:0000313" key="14">
    <source>
        <dbReference type="EMBL" id="EPE00193.1"/>
    </source>
</evidence>
<feature type="transmembrane region" description="Helical" evidence="12">
    <location>
        <begin position="243"/>
        <end position="263"/>
    </location>
</feature>
<keyword evidence="7 12" id="KW-1133">Transmembrane helix</keyword>
<feature type="transmembrane region" description="Helical" evidence="12">
    <location>
        <begin position="15"/>
        <end position="38"/>
    </location>
</feature>
<dbReference type="STRING" id="1203554.HMPREF1476_00922"/>
<sequence>MSVQLQANRQTPAQWALIGLGILAAGLFLAVPLAFIFIQAFQKGIAPVLENLVHPEMIHAVALTVFIALITVPVNMIFGVMLAWAVTRFSFPGKTVLLSCIDIPFAVSPVVAGLIYLLWYGANGPLAPWLDAAQVQILFAWPGMVLVTIFVTCPFVARELIPLMTSQGSSEEEAALLLGASPWQMFFRVTLPKISGALLYGVLLTNARAIGEFGAVSVVSGSVRGETMTLPLQIELLEQDYNTVGAFTAAALLALLALATLFLRRHRRRA</sequence>
<dbReference type="GeneID" id="64061255"/>
<dbReference type="NCBIfam" id="TIGR00969">
    <property type="entry name" value="3a0106s02"/>
    <property type="match status" value="1"/>
</dbReference>
<dbReference type="EMBL" id="ATCF01000012">
    <property type="protein sequence ID" value="EPE00193.1"/>
    <property type="molecule type" value="Genomic_DNA"/>
</dbReference>
<dbReference type="FunFam" id="1.10.3720.10:FF:000015">
    <property type="entry name" value="Sulfate ABC transporter, permease CysW"/>
    <property type="match status" value="1"/>
</dbReference>
<feature type="transmembrane region" description="Helical" evidence="12">
    <location>
        <begin position="58"/>
        <end position="84"/>
    </location>
</feature>
<evidence type="ECO:0000256" key="9">
    <source>
        <dbReference type="ARBA" id="ARBA00023136"/>
    </source>
</evidence>
<dbReference type="InterPro" id="IPR005667">
    <property type="entry name" value="Sulph_transpt2"/>
</dbReference>
<keyword evidence="8" id="KW-0764">Sulfate transport</keyword>
<reference evidence="14 15" key="1">
    <citation type="submission" date="2013-04" db="EMBL/GenBank/DDBJ databases">
        <title>The Genome Sequence of Sutterella wadsworthensis HGA0223.</title>
        <authorList>
            <consortium name="The Broad Institute Genomics Platform"/>
            <person name="Earl A."/>
            <person name="Ward D."/>
            <person name="Feldgarden M."/>
            <person name="Gevers D."/>
            <person name="Schmidt T.M."/>
            <person name="Dover J."/>
            <person name="Dai D."/>
            <person name="Walker B."/>
            <person name="Young S."/>
            <person name="Zeng Q."/>
            <person name="Gargeya S."/>
            <person name="Fitzgerald M."/>
            <person name="Haas B."/>
            <person name="Abouelleil A."/>
            <person name="Allen A.W."/>
            <person name="Alvarado L."/>
            <person name="Arachchi H.M."/>
            <person name="Berlin A.M."/>
            <person name="Chapman S.B."/>
            <person name="Gainer-Dewar J."/>
            <person name="Goldberg J."/>
            <person name="Griggs A."/>
            <person name="Gujja S."/>
            <person name="Hansen M."/>
            <person name="Howarth C."/>
            <person name="Imamovic A."/>
            <person name="Ireland A."/>
            <person name="Larimer J."/>
            <person name="McCowan C."/>
            <person name="Murphy C."/>
            <person name="Pearson M."/>
            <person name="Poon T.W."/>
            <person name="Priest M."/>
            <person name="Roberts A."/>
            <person name="Saif S."/>
            <person name="Shea T."/>
            <person name="Sisk P."/>
            <person name="Sykes S."/>
            <person name="Wortman J."/>
            <person name="Nusbaum C."/>
            <person name="Birren B."/>
        </authorList>
    </citation>
    <scope>NUCLEOTIDE SEQUENCE [LARGE SCALE GENOMIC DNA]</scope>
    <source>
        <strain evidence="14 15">HGA0223</strain>
    </source>
</reference>
<dbReference type="eggNOG" id="COG4208">
    <property type="taxonomic scope" value="Bacteria"/>
</dbReference>
<evidence type="ECO:0000256" key="12">
    <source>
        <dbReference type="SAM" id="Phobius"/>
    </source>
</evidence>
<gene>
    <name evidence="14" type="ORF">HMPREF1476_00922</name>
</gene>
<dbReference type="NCBIfam" id="TIGR02140">
    <property type="entry name" value="permease_CysW"/>
    <property type="match status" value="1"/>
</dbReference>
<dbReference type="GO" id="GO:0015419">
    <property type="term" value="F:ABC-type sulfate transporter activity"/>
    <property type="evidence" value="ECO:0007669"/>
    <property type="project" value="InterPro"/>
</dbReference>
<evidence type="ECO:0000256" key="7">
    <source>
        <dbReference type="ARBA" id="ARBA00022989"/>
    </source>
</evidence>
<evidence type="ECO:0000256" key="3">
    <source>
        <dbReference type="ARBA" id="ARBA00022448"/>
    </source>
</evidence>
<dbReference type="PANTHER" id="PTHR30406">
    <property type="entry name" value="SULFATE TRANSPORT SYSTEM PERMEASE PROTEIN"/>
    <property type="match status" value="1"/>
</dbReference>
<evidence type="ECO:0000256" key="11">
    <source>
        <dbReference type="ARBA" id="ARBA00067681"/>
    </source>
</evidence>
<keyword evidence="6 12" id="KW-0812">Transmembrane</keyword>
<evidence type="ECO:0000256" key="5">
    <source>
        <dbReference type="ARBA" id="ARBA00022519"/>
    </source>
</evidence>
<evidence type="ECO:0000256" key="6">
    <source>
        <dbReference type="ARBA" id="ARBA00022692"/>
    </source>
</evidence>
<dbReference type="InterPro" id="IPR011866">
    <property type="entry name" value="CysW_permease"/>
</dbReference>
<evidence type="ECO:0000313" key="15">
    <source>
        <dbReference type="Proteomes" id="UP000014400"/>
    </source>
</evidence>
<comment type="caution">
    <text evidence="14">The sequence shown here is derived from an EMBL/GenBank/DDBJ whole genome shotgun (WGS) entry which is preliminary data.</text>
</comment>
<accession>S3C1M6</accession>
<dbReference type="AlphaFoldDB" id="S3C1M6"/>
<dbReference type="Pfam" id="PF00528">
    <property type="entry name" value="BPD_transp_1"/>
    <property type="match status" value="1"/>
</dbReference>
<dbReference type="SUPFAM" id="SSF161098">
    <property type="entry name" value="MetI-like"/>
    <property type="match status" value="1"/>
</dbReference>
<feature type="transmembrane region" description="Helical" evidence="12">
    <location>
        <begin position="96"/>
        <end position="119"/>
    </location>
</feature>
<keyword evidence="4" id="KW-1003">Cell membrane</keyword>
<dbReference type="PROSITE" id="PS50928">
    <property type="entry name" value="ABC_TM1"/>
    <property type="match status" value="1"/>
</dbReference>
<keyword evidence="9 12" id="KW-0472">Membrane</keyword>
<evidence type="ECO:0000256" key="2">
    <source>
        <dbReference type="ARBA" id="ARBA00011779"/>
    </source>
</evidence>
<feature type="domain" description="ABC transmembrane type-1" evidence="13">
    <location>
        <begin position="61"/>
        <end position="265"/>
    </location>
</feature>
<dbReference type="InterPro" id="IPR000515">
    <property type="entry name" value="MetI-like"/>
</dbReference>
<comment type="subunit">
    <text evidence="2">The complex is composed of two ATP-binding proteins (CysA), two transmembrane proteins (CysT and CysW) and a solute-binding protein (CysP).</text>
</comment>
<feature type="transmembrane region" description="Helical" evidence="12">
    <location>
        <begin position="197"/>
        <end position="223"/>
    </location>
</feature>
<keyword evidence="5" id="KW-0997">Cell inner membrane</keyword>
<protein>
    <recommendedName>
        <fullName evidence="11">Sulfate transport system permease protein CysW</fullName>
    </recommendedName>
</protein>
<dbReference type="PANTHER" id="PTHR30406:SF9">
    <property type="entry name" value="SULFATE TRANSPORT SYSTEM PERMEASE PROTEIN CYSW"/>
    <property type="match status" value="1"/>
</dbReference>
<dbReference type="GO" id="GO:0005886">
    <property type="term" value="C:plasma membrane"/>
    <property type="evidence" value="ECO:0007669"/>
    <property type="project" value="UniProtKB-SubCell"/>
</dbReference>
<dbReference type="Gene3D" id="1.10.3720.10">
    <property type="entry name" value="MetI-like"/>
    <property type="match status" value="1"/>
</dbReference>
<evidence type="ECO:0000256" key="1">
    <source>
        <dbReference type="ARBA" id="ARBA00004429"/>
    </source>
</evidence>
<proteinExistence type="predicted"/>
<dbReference type="HOGENOM" id="CLU_016047_14_0_4"/>
<keyword evidence="15" id="KW-1185">Reference proteome</keyword>
<name>S3C1M6_9BURK</name>
<dbReference type="CDD" id="cd06261">
    <property type="entry name" value="TM_PBP2"/>
    <property type="match status" value="1"/>
</dbReference>
<organism evidence="14 15">
    <name type="scientific">Sutterella wadsworthensis HGA0223</name>
    <dbReference type="NCBI Taxonomy" id="1203554"/>
    <lineage>
        <taxon>Bacteria</taxon>
        <taxon>Pseudomonadati</taxon>
        <taxon>Pseudomonadota</taxon>
        <taxon>Betaproteobacteria</taxon>
        <taxon>Burkholderiales</taxon>
        <taxon>Sutterellaceae</taxon>
        <taxon>Sutterella</taxon>
    </lineage>
</organism>
<feature type="transmembrane region" description="Helical" evidence="12">
    <location>
        <begin position="139"/>
        <end position="157"/>
    </location>
</feature>